<evidence type="ECO:0000313" key="4">
    <source>
        <dbReference type="EMBL" id="RXN00707.1"/>
    </source>
</evidence>
<comment type="caution">
    <text evidence="4">The sequence shown here is derived from an EMBL/GenBank/DDBJ whole genome shotgun (WGS) entry which is preliminary data.</text>
</comment>
<dbReference type="Gene3D" id="2.60.40.10">
    <property type="entry name" value="Immunoglobulins"/>
    <property type="match status" value="1"/>
</dbReference>
<feature type="chain" id="PRO_5024897868" evidence="3">
    <location>
        <begin position="28"/>
        <end position="420"/>
    </location>
</feature>
<dbReference type="AlphaFoldDB" id="A0A662YXB9"/>
<feature type="compositionally biased region" description="Basic and acidic residues" evidence="1">
    <location>
        <begin position="402"/>
        <end position="414"/>
    </location>
</feature>
<evidence type="ECO:0000256" key="3">
    <source>
        <dbReference type="SAM" id="SignalP"/>
    </source>
</evidence>
<name>A0A662YXB9_ACIRT</name>
<evidence type="ECO:0000256" key="1">
    <source>
        <dbReference type="SAM" id="MobiDB-lite"/>
    </source>
</evidence>
<dbReference type="SUPFAM" id="SSF49265">
    <property type="entry name" value="Fibronectin type III"/>
    <property type="match status" value="1"/>
</dbReference>
<gene>
    <name evidence="4" type="ORF">EOD39_8864</name>
</gene>
<dbReference type="Pfam" id="PF15137">
    <property type="entry name" value="ECPIP"/>
    <property type="match status" value="1"/>
</dbReference>
<keyword evidence="3" id="KW-0732">Signal</keyword>
<proteinExistence type="predicted"/>
<feature type="transmembrane region" description="Helical" evidence="2">
    <location>
        <begin position="298"/>
        <end position="324"/>
    </location>
</feature>
<feature type="region of interest" description="Disordered" evidence="1">
    <location>
        <begin position="385"/>
        <end position="420"/>
    </location>
</feature>
<keyword evidence="2" id="KW-0472">Membrane</keyword>
<sequence>MASRTPQFPFLISTLSLCAVLVPLAAAKPHNSTLIYHNNNNNNSVRNCSCASRVEDCNKAQANMLCSCRTVPLSSITGSTGFTYQGGLTVWLKDPWVLRLLVNYSSVPDLRLAACGANPLPPEYLTVFGLKRLRIYNSAVGVEFPEQGLSIEGLEKARGKQRPLPQETPHISFMVSFLDLALLNGGSSLKAYTLSALPDPVNVIIDSNNFDHILRWEPGAGSPMGMNYRVEWCCRAYNENHYIQVCQNIRETKCDFTGNISAFGIFHFRVKSVRQGNASQWVYVKAFAADLHSKTPGWMIAVILICSLVAVAAVILFLFFVGFYTYKTVHFIFPSCNLPEHYKELLTTTPNSYAFLDIQNNKELDEVFDEISIVLEQPASPIEAMKTEQESKENLEEQPLVEGKDDPEFRKDIPHYGNLN</sequence>
<dbReference type="InterPro" id="IPR036116">
    <property type="entry name" value="FN3_sf"/>
</dbReference>
<feature type="signal peptide" evidence="3">
    <location>
        <begin position="1"/>
        <end position="27"/>
    </location>
</feature>
<protein>
    <submittedName>
        <fullName evidence="4">Uncharacterized protein</fullName>
    </submittedName>
</protein>
<dbReference type="InterPro" id="IPR013783">
    <property type="entry name" value="Ig-like_fold"/>
</dbReference>
<accession>A0A662YXB9</accession>
<evidence type="ECO:0000313" key="5">
    <source>
        <dbReference type="Proteomes" id="UP000289886"/>
    </source>
</evidence>
<dbReference type="InterPro" id="IPR029250">
    <property type="entry name" value="ECPIP"/>
</dbReference>
<dbReference type="PANTHER" id="PTHR35658">
    <property type="entry name" value="RCG58666, ISOFORM CRA_A"/>
    <property type="match status" value="1"/>
</dbReference>
<evidence type="ECO:0000256" key="2">
    <source>
        <dbReference type="SAM" id="Phobius"/>
    </source>
</evidence>
<reference evidence="4 5" key="1">
    <citation type="submission" date="2019-01" db="EMBL/GenBank/DDBJ databases">
        <title>Draft Genome and Complete Hox-Cluster Characterization of the Sterlet Sturgeon (Acipenser ruthenus).</title>
        <authorList>
            <person name="Wei Q."/>
        </authorList>
    </citation>
    <scope>NUCLEOTIDE SEQUENCE [LARGE SCALE GENOMIC DNA]</scope>
    <source>
        <strain evidence="4">WHYD16114868_AA</strain>
        <tissue evidence="4">Blood</tissue>
    </source>
</reference>
<organism evidence="4 5">
    <name type="scientific">Acipenser ruthenus</name>
    <name type="common">Sterlet sturgeon</name>
    <dbReference type="NCBI Taxonomy" id="7906"/>
    <lineage>
        <taxon>Eukaryota</taxon>
        <taxon>Metazoa</taxon>
        <taxon>Chordata</taxon>
        <taxon>Craniata</taxon>
        <taxon>Vertebrata</taxon>
        <taxon>Euteleostomi</taxon>
        <taxon>Actinopterygii</taxon>
        <taxon>Chondrostei</taxon>
        <taxon>Acipenseriformes</taxon>
        <taxon>Acipenseridae</taxon>
        <taxon>Acipenser</taxon>
    </lineage>
</organism>
<keyword evidence="2" id="KW-0812">Transmembrane</keyword>
<keyword evidence="5" id="KW-1185">Reference proteome</keyword>
<feature type="compositionally biased region" description="Basic and acidic residues" evidence="1">
    <location>
        <begin position="385"/>
        <end position="395"/>
    </location>
</feature>
<dbReference type="PANTHER" id="PTHR35658:SF1">
    <property type="entry name" value="CHROMOSOME 21 OPEN READING FRAME 62"/>
    <property type="match status" value="1"/>
</dbReference>
<dbReference type="EMBL" id="SCEB01000140">
    <property type="protein sequence ID" value="RXN00707.1"/>
    <property type="molecule type" value="Genomic_DNA"/>
</dbReference>
<keyword evidence="2" id="KW-1133">Transmembrane helix</keyword>
<dbReference type="Proteomes" id="UP000289886">
    <property type="component" value="Unassembled WGS sequence"/>
</dbReference>